<feature type="binding site" evidence="2">
    <location>
        <position position="61"/>
    </location>
    <ligand>
        <name>substrate</name>
    </ligand>
</feature>
<evidence type="ECO:0000313" key="4">
    <source>
        <dbReference type="Proteomes" id="UP000198520"/>
    </source>
</evidence>
<feature type="active site" description="Tele-phosphohistidine intermediate" evidence="1">
    <location>
        <position position="11"/>
    </location>
</feature>
<dbReference type="SUPFAM" id="SSF53254">
    <property type="entry name" value="Phosphoglycerate mutase-like"/>
    <property type="match status" value="1"/>
</dbReference>
<dbReference type="PANTHER" id="PTHR48100:SF62">
    <property type="entry name" value="GLUCOSYL-3-PHOSPHOGLYCERATE PHOSPHATASE"/>
    <property type="match status" value="1"/>
</dbReference>
<dbReference type="InterPro" id="IPR013078">
    <property type="entry name" value="His_Pase_superF_clade-1"/>
</dbReference>
<reference evidence="4" key="1">
    <citation type="submission" date="2016-10" db="EMBL/GenBank/DDBJ databases">
        <authorList>
            <person name="Varghese N."/>
            <person name="Submissions S."/>
        </authorList>
    </citation>
    <scope>NUCLEOTIDE SEQUENCE [LARGE SCALE GENOMIC DNA]</scope>
    <source>
        <strain evidence="4">DSM 19083</strain>
    </source>
</reference>
<dbReference type="Pfam" id="PF00300">
    <property type="entry name" value="His_Phos_1"/>
    <property type="match status" value="1"/>
</dbReference>
<dbReference type="InterPro" id="IPR029033">
    <property type="entry name" value="His_PPase_superfam"/>
</dbReference>
<dbReference type="RefSeq" id="WP_093377064.1">
    <property type="nucleotide sequence ID" value="NZ_BNAN01000002.1"/>
</dbReference>
<dbReference type="GO" id="GO:0016791">
    <property type="term" value="F:phosphatase activity"/>
    <property type="evidence" value="ECO:0007669"/>
    <property type="project" value="TreeGrafter"/>
</dbReference>
<dbReference type="Gene3D" id="3.40.50.1240">
    <property type="entry name" value="Phosphoglycerate mutase-like"/>
    <property type="match status" value="1"/>
</dbReference>
<feature type="active site" description="Proton donor/acceptor" evidence="1">
    <location>
        <position position="85"/>
    </location>
</feature>
<evidence type="ECO:0000256" key="2">
    <source>
        <dbReference type="PIRSR" id="PIRSR613078-2"/>
    </source>
</evidence>
<dbReference type="SMART" id="SM00855">
    <property type="entry name" value="PGAM"/>
    <property type="match status" value="1"/>
</dbReference>
<accession>A0A1I2G258</accession>
<proteinExistence type="predicted"/>
<dbReference type="InterPro" id="IPR050275">
    <property type="entry name" value="PGM_Phosphatase"/>
</dbReference>
<dbReference type="AlphaFoldDB" id="A0A1I2G258"/>
<dbReference type="EMBL" id="FONZ01000002">
    <property type="protein sequence ID" value="SFF11218.1"/>
    <property type="molecule type" value="Genomic_DNA"/>
</dbReference>
<protein>
    <submittedName>
        <fullName evidence="3">Probable phosphoglycerate mutase</fullName>
    </submittedName>
</protein>
<feature type="binding site" evidence="2">
    <location>
        <begin position="10"/>
        <end position="17"/>
    </location>
    <ligand>
        <name>substrate</name>
    </ligand>
</feature>
<dbReference type="PANTHER" id="PTHR48100">
    <property type="entry name" value="BROAD-SPECIFICITY PHOSPHATASE YOR283W-RELATED"/>
    <property type="match status" value="1"/>
</dbReference>
<sequence length="226" mass="23951">MSARTLVLLRHGRTAYNAAGRLQGQVDIPLDDVGRWQADESARALLTRETPTLIVTSDLGRAADTARVLGEAAGVRVVADERLRERSFGAWEGMLREEMLAGWPEEFAAWRKGEEPTTTGAETRAAVGVRMVEAIEEHVAGLDAGETLVVVSHGAAISIAITALLGLDPDGWKGVQGAHNAHWSVLQASGAGAVPAWRLAAHNIGPDFAPDHWAAGPDWQSAASSV</sequence>
<dbReference type="STRING" id="285351.SAMN04488035_1659"/>
<gene>
    <name evidence="3" type="ORF">SAMN04488035_1659</name>
</gene>
<dbReference type="CDD" id="cd07067">
    <property type="entry name" value="HP_PGM_like"/>
    <property type="match status" value="1"/>
</dbReference>
<evidence type="ECO:0000313" key="3">
    <source>
        <dbReference type="EMBL" id="SFF11218.1"/>
    </source>
</evidence>
<evidence type="ECO:0000256" key="1">
    <source>
        <dbReference type="PIRSR" id="PIRSR613078-1"/>
    </source>
</evidence>
<keyword evidence="4" id="KW-1185">Reference proteome</keyword>
<dbReference type="Proteomes" id="UP000198520">
    <property type="component" value="Unassembled WGS sequence"/>
</dbReference>
<dbReference type="OrthoDB" id="4697614at2"/>
<organism evidence="3 4">
    <name type="scientific">Flavimobilis marinus</name>
    <dbReference type="NCBI Taxonomy" id="285351"/>
    <lineage>
        <taxon>Bacteria</taxon>
        <taxon>Bacillati</taxon>
        <taxon>Actinomycetota</taxon>
        <taxon>Actinomycetes</taxon>
        <taxon>Micrococcales</taxon>
        <taxon>Jonesiaceae</taxon>
        <taxon>Flavimobilis</taxon>
    </lineage>
</organism>
<name>A0A1I2G258_9MICO</name>
<dbReference type="GO" id="GO:0005737">
    <property type="term" value="C:cytoplasm"/>
    <property type="evidence" value="ECO:0007669"/>
    <property type="project" value="TreeGrafter"/>
</dbReference>